<reference evidence="1 2" key="1">
    <citation type="submission" date="2014-06" db="EMBL/GenBank/DDBJ databases">
        <title>Draft genome sequence of Bacillus manliponensis JCM 15802 (MCCC 1A00708).</title>
        <authorList>
            <person name="Lai Q."/>
            <person name="Liu Y."/>
            <person name="Shao Z."/>
        </authorList>
    </citation>
    <scope>NUCLEOTIDE SEQUENCE [LARGE SCALE GENOMIC DNA]</scope>
    <source>
        <strain evidence="1 2">JCM 15802</strain>
    </source>
</reference>
<dbReference type="Pfam" id="PF14275">
    <property type="entry name" value="DUF4362"/>
    <property type="match status" value="1"/>
</dbReference>
<evidence type="ECO:0000313" key="1">
    <source>
        <dbReference type="EMBL" id="KEK21331.1"/>
    </source>
</evidence>
<dbReference type="Proteomes" id="UP000027822">
    <property type="component" value="Unassembled WGS sequence"/>
</dbReference>
<dbReference type="eggNOG" id="ENOG5033BYZ">
    <property type="taxonomic scope" value="Bacteria"/>
</dbReference>
<proteinExistence type="predicted"/>
<dbReference type="InterPro" id="IPR025372">
    <property type="entry name" value="DUF4362"/>
</dbReference>
<gene>
    <name evidence="1" type="ORF">BAMA_00750</name>
</gene>
<dbReference type="STRING" id="574376.BAMA_00750"/>
<name>A0A073K420_9BACI</name>
<organism evidence="1 2">
    <name type="scientific">Bacillus manliponensis</name>
    <dbReference type="NCBI Taxonomy" id="574376"/>
    <lineage>
        <taxon>Bacteria</taxon>
        <taxon>Bacillati</taxon>
        <taxon>Bacillota</taxon>
        <taxon>Bacilli</taxon>
        <taxon>Bacillales</taxon>
        <taxon>Bacillaceae</taxon>
        <taxon>Bacillus</taxon>
        <taxon>Bacillus cereus group</taxon>
    </lineage>
</organism>
<accession>A0A073K420</accession>
<evidence type="ECO:0000313" key="2">
    <source>
        <dbReference type="Proteomes" id="UP000027822"/>
    </source>
</evidence>
<dbReference type="EMBL" id="JOTN01000001">
    <property type="protein sequence ID" value="KEK21331.1"/>
    <property type="molecule type" value="Genomic_DNA"/>
</dbReference>
<keyword evidence="2" id="KW-1185">Reference proteome</keyword>
<sequence>MVVCICLLVFSLIGCSKPSTVDEKSDVIVKMEGIENIDTFKKFIANMKKGKENEVQIVHYTKEGDPIFETVKYNGKEIEYVKDNSQDKLGDKEIEFDTCRDMSEEKREDRTVYALTKCEKGNTYELITVPEL</sequence>
<evidence type="ECO:0008006" key="3">
    <source>
        <dbReference type="Google" id="ProtNLM"/>
    </source>
</evidence>
<protein>
    <recommendedName>
        <fullName evidence="3">DUF4362 domain-containing protein</fullName>
    </recommendedName>
</protein>
<comment type="caution">
    <text evidence="1">The sequence shown here is derived from an EMBL/GenBank/DDBJ whole genome shotgun (WGS) entry which is preliminary data.</text>
</comment>
<dbReference type="AlphaFoldDB" id="A0A073K420"/>